<keyword evidence="1 6" id="KW-0645">Protease</keyword>
<keyword evidence="4 6" id="KW-0862">Zinc</keyword>
<evidence type="ECO:0000256" key="3">
    <source>
        <dbReference type="ARBA" id="ARBA00022801"/>
    </source>
</evidence>
<evidence type="ECO:0000256" key="2">
    <source>
        <dbReference type="ARBA" id="ARBA00022723"/>
    </source>
</evidence>
<evidence type="ECO:0000313" key="9">
    <source>
        <dbReference type="Proteomes" id="UP000652307"/>
    </source>
</evidence>
<keyword evidence="5 6" id="KW-0482">Metalloprotease</keyword>
<evidence type="ECO:0000313" key="8">
    <source>
        <dbReference type="EMBL" id="MBE9390786.1"/>
    </source>
</evidence>
<keyword evidence="3 6" id="KW-0378">Hydrolase</keyword>
<evidence type="ECO:0000256" key="5">
    <source>
        <dbReference type="ARBA" id="ARBA00023049"/>
    </source>
</evidence>
<comment type="cofactor">
    <cofactor evidence="6">
        <name>Zn(2+)</name>
        <dbReference type="ChEBI" id="CHEBI:29105"/>
    </cofactor>
    <text evidence="6">Binds 1 zinc ion per subunit.</text>
</comment>
<dbReference type="GO" id="GO:0006508">
    <property type="term" value="P:proteolysis"/>
    <property type="evidence" value="ECO:0007669"/>
    <property type="project" value="UniProtKB-KW"/>
</dbReference>
<evidence type="ECO:0000259" key="7">
    <source>
        <dbReference type="Pfam" id="PF01435"/>
    </source>
</evidence>
<evidence type="ECO:0000256" key="6">
    <source>
        <dbReference type="RuleBase" id="RU003983"/>
    </source>
</evidence>
<dbReference type="Pfam" id="PF01435">
    <property type="entry name" value="Peptidase_M48"/>
    <property type="match status" value="1"/>
</dbReference>
<evidence type="ECO:0000256" key="1">
    <source>
        <dbReference type="ARBA" id="ARBA00022670"/>
    </source>
</evidence>
<comment type="caution">
    <text evidence="8">The sequence shown here is derived from an EMBL/GenBank/DDBJ whole genome shotgun (WGS) entry which is preliminary data.</text>
</comment>
<dbReference type="Proteomes" id="UP000652307">
    <property type="component" value="Unassembled WGS sequence"/>
</dbReference>
<dbReference type="InterPro" id="IPR001915">
    <property type="entry name" value="Peptidase_M48"/>
</dbReference>
<dbReference type="GO" id="GO:0046872">
    <property type="term" value="F:metal ion binding"/>
    <property type="evidence" value="ECO:0007669"/>
    <property type="project" value="UniProtKB-KW"/>
</dbReference>
<dbReference type="AlphaFoldDB" id="A0A843ACF5"/>
<organism evidence="8 9">
    <name type="scientific">Fervidicoccus fontis</name>
    <dbReference type="NCBI Taxonomy" id="683846"/>
    <lineage>
        <taxon>Archaea</taxon>
        <taxon>Thermoproteota</taxon>
        <taxon>Thermoprotei</taxon>
        <taxon>Fervidicoccales</taxon>
        <taxon>Fervidicoccaceae</taxon>
        <taxon>Fervidicoccus</taxon>
    </lineage>
</organism>
<feature type="domain" description="Peptidase M48" evidence="7">
    <location>
        <begin position="116"/>
        <end position="171"/>
    </location>
</feature>
<protein>
    <submittedName>
        <fullName evidence="8">M48 family metalloprotease</fullName>
    </submittedName>
</protein>
<proteinExistence type="inferred from homology"/>
<gene>
    <name evidence="8" type="ORF">IOK49_01630</name>
</gene>
<sequence>MRVEEELDEAVAQLYGIPEDAIGDFKMLLKVLAGEEVPEEAVETKCRLRKPMREEALLTNQIQKLVYIILYALANYNPLYTQRVNKLVGSSGIMVSGCDRDILPCGIACSIGLGGYGIIFVDKAILASREIPDEFKDFVLAHEAAHITHNHVLSRLITHLLAKISIEVLIECVRSLEKAKDVVDWLAGFAATSFWFLY</sequence>
<dbReference type="GO" id="GO:0004222">
    <property type="term" value="F:metalloendopeptidase activity"/>
    <property type="evidence" value="ECO:0007669"/>
    <property type="project" value="InterPro"/>
</dbReference>
<comment type="similarity">
    <text evidence="6">Belongs to the peptidase M48 family.</text>
</comment>
<reference evidence="8" key="1">
    <citation type="submission" date="2020-10" db="EMBL/GenBank/DDBJ databases">
        <title>Fervidococcus fontis strain 3639Fd - the first crenarchaeon capable of growth on lipids.</title>
        <authorList>
            <person name="Kochetkova T.V."/>
            <person name="Elcheninov A.G."/>
            <person name="Toschakov S.V."/>
            <person name="Kublanov I.V."/>
        </authorList>
    </citation>
    <scope>NUCLEOTIDE SEQUENCE</scope>
    <source>
        <strain evidence="8">3639Fd</strain>
    </source>
</reference>
<keyword evidence="2" id="KW-0479">Metal-binding</keyword>
<dbReference type="EMBL" id="JADEZV010000001">
    <property type="protein sequence ID" value="MBE9390786.1"/>
    <property type="molecule type" value="Genomic_DNA"/>
</dbReference>
<evidence type="ECO:0000256" key="4">
    <source>
        <dbReference type="ARBA" id="ARBA00022833"/>
    </source>
</evidence>
<name>A0A843ACF5_9CREN</name>
<accession>A0A843ACF5</accession>